<evidence type="ECO:0000313" key="3">
    <source>
        <dbReference type="Proteomes" id="UP000184267"/>
    </source>
</evidence>
<accession>A0A1M2VKR6</accession>
<dbReference type="Proteomes" id="UP000184267">
    <property type="component" value="Unassembled WGS sequence"/>
</dbReference>
<sequence length="267" mass="29033">MSFPNANTDARGRHADARASAPAGQGRDLGPNAPLFVDHPIMGGEIRRIVPRARPTTPVSTSAGADLDITESVAGGEDSDQQDGDGSPNANILDLPEVPEGRARVYFEHGGWSTFPTPPSAADAFIVTVEGRSSEGDQHIKTRTITLPSTLSAARAIDYRGWDTYMRDIRRRFGDLLNNEQIDSLMNMAYVYLWFSRQPLTDRGENDARVVSLWNDLQQLQTTAAAMGVYLSTPGEDLLMNDAFPEPFPDDPNLQALEGEDGGDSDV</sequence>
<feature type="region of interest" description="Disordered" evidence="1">
    <location>
        <begin position="1"/>
        <end position="95"/>
    </location>
</feature>
<protein>
    <submittedName>
        <fullName evidence="2">Uncharacterized protein</fullName>
    </submittedName>
</protein>
<dbReference type="OrthoDB" id="10517415at2759"/>
<evidence type="ECO:0000313" key="2">
    <source>
        <dbReference type="EMBL" id="OJT08195.1"/>
    </source>
</evidence>
<organism evidence="2 3">
    <name type="scientific">Trametes pubescens</name>
    <name type="common">White-rot fungus</name>
    <dbReference type="NCBI Taxonomy" id="154538"/>
    <lineage>
        <taxon>Eukaryota</taxon>
        <taxon>Fungi</taxon>
        <taxon>Dikarya</taxon>
        <taxon>Basidiomycota</taxon>
        <taxon>Agaricomycotina</taxon>
        <taxon>Agaricomycetes</taxon>
        <taxon>Polyporales</taxon>
        <taxon>Polyporaceae</taxon>
        <taxon>Trametes</taxon>
    </lineage>
</organism>
<evidence type="ECO:0000256" key="1">
    <source>
        <dbReference type="SAM" id="MobiDB-lite"/>
    </source>
</evidence>
<keyword evidence="3" id="KW-1185">Reference proteome</keyword>
<reference evidence="2 3" key="1">
    <citation type="submission" date="2016-10" db="EMBL/GenBank/DDBJ databases">
        <title>Genome sequence of the basidiomycete white-rot fungus Trametes pubescens.</title>
        <authorList>
            <person name="Makela M.R."/>
            <person name="Granchi Z."/>
            <person name="Peng M."/>
            <person name="De Vries R.P."/>
            <person name="Grigoriev I."/>
            <person name="Riley R."/>
            <person name="Hilden K."/>
        </authorList>
    </citation>
    <scope>NUCLEOTIDE SEQUENCE [LARGE SCALE GENOMIC DNA]</scope>
    <source>
        <strain evidence="2 3">FBCC735</strain>
    </source>
</reference>
<dbReference type="EMBL" id="MNAD01001074">
    <property type="protein sequence ID" value="OJT08195.1"/>
    <property type="molecule type" value="Genomic_DNA"/>
</dbReference>
<feature type="region of interest" description="Disordered" evidence="1">
    <location>
        <begin position="245"/>
        <end position="267"/>
    </location>
</feature>
<comment type="caution">
    <text evidence="2">The sequence shown here is derived from an EMBL/GenBank/DDBJ whole genome shotgun (WGS) entry which is preliminary data.</text>
</comment>
<dbReference type="AlphaFoldDB" id="A0A1M2VKR6"/>
<gene>
    <name evidence="2" type="ORF">TRAPUB_908</name>
</gene>
<feature type="compositionally biased region" description="Acidic residues" evidence="1">
    <location>
        <begin position="258"/>
        <end position="267"/>
    </location>
</feature>
<name>A0A1M2VKR6_TRAPU</name>
<proteinExistence type="predicted"/>